<dbReference type="SUPFAM" id="SSF48179">
    <property type="entry name" value="6-phosphogluconate dehydrogenase C-terminal domain-like"/>
    <property type="match status" value="1"/>
</dbReference>
<evidence type="ECO:0000259" key="8">
    <source>
        <dbReference type="Pfam" id="PF01232"/>
    </source>
</evidence>
<dbReference type="GO" id="GO:0019594">
    <property type="term" value="P:mannitol metabolic process"/>
    <property type="evidence" value="ECO:0007669"/>
    <property type="project" value="InterPro"/>
</dbReference>
<evidence type="ECO:0000313" key="10">
    <source>
        <dbReference type="EMBL" id="XDI05089.1"/>
    </source>
</evidence>
<keyword evidence="5" id="KW-0520">NAD</keyword>
<feature type="domain" description="Mannitol dehydrogenase N-terminal" evidence="8">
    <location>
        <begin position="31"/>
        <end position="294"/>
    </location>
</feature>
<dbReference type="InterPro" id="IPR000669">
    <property type="entry name" value="Mannitol_DH"/>
</dbReference>
<evidence type="ECO:0000256" key="2">
    <source>
        <dbReference type="ARBA" id="ARBA00012939"/>
    </source>
</evidence>
<protein>
    <recommendedName>
        <fullName evidence="3">Mannitol-1-phosphate 5-dehydrogenase</fullName>
        <ecNumber evidence="2">1.1.1.17</ecNumber>
    </recommendedName>
</protein>
<name>A0AB39BF55_9MICO</name>
<dbReference type="Pfam" id="PF08125">
    <property type="entry name" value="Mannitol_dh_C"/>
    <property type="match status" value="1"/>
</dbReference>
<evidence type="ECO:0000256" key="7">
    <source>
        <dbReference type="SAM" id="MobiDB-lite"/>
    </source>
</evidence>
<dbReference type="InterPro" id="IPR008927">
    <property type="entry name" value="6-PGluconate_DH-like_C_sf"/>
</dbReference>
<dbReference type="InterPro" id="IPR036291">
    <property type="entry name" value="NAD(P)-bd_dom_sf"/>
</dbReference>
<gene>
    <name evidence="10" type="ORF">ABFY20_17445</name>
</gene>
<feature type="region of interest" description="Disordered" evidence="7">
    <location>
        <begin position="432"/>
        <end position="454"/>
    </location>
</feature>
<evidence type="ECO:0000256" key="5">
    <source>
        <dbReference type="ARBA" id="ARBA00023027"/>
    </source>
</evidence>
<dbReference type="Gene3D" id="3.40.50.720">
    <property type="entry name" value="NAD(P)-binding Rossmann-like Domain"/>
    <property type="match status" value="1"/>
</dbReference>
<reference evidence="10" key="1">
    <citation type="submission" date="2024-05" db="EMBL/GenBank/DDBJ databases">
        <title>Herbiconiux sp. A18JL235.</title>
        <authorList>
            <person name="Zhang G."/>
        </authorList>
    </citation>
    <scope>NUCLEOTIDE SEQUENCE</scope>
    <source>
        <strain evidence="10">A18JL235</strain>
    </source>
</reference>
<feature type="domain" description="Mannitol dehydrogenase C-terminal" evidence="9">
    <location>
        <begin position="303"/>
        <end position="435"/>
    </location>
</feature>
<dbReference type="PANTHER" id="PTHR43362">
    <property type="entry name" value="MANNITOL DEHYDROGENASE DSF1-RELATED"/>
    <property type="match status" value="1"/>
</dbReference>
<dbReference type="PROSITE" id="PS00974">
    <property type="entry name" value="MANNITOL_DHGENASE"/>
    <property type="match status" value="1"/>
</dbReference>
<organism evidence="10">
    <name type="scientific">Herbiconiux sp. A18JL235</name>
    <dbReference type="NCBI Taxonomy" id="3152363"/>
    <lineage>
        <taxon>Bacteria</taxon>
        <taxon>Bacillati</taxon>
        <taxon>Actinomycetota</taxon>
        <taxon>Actinomycetes</taxon>
        <taxon>Micrococcales</taxon>
        <taxon>Microbacteriaceae</taxon>
        <taxon>Herbiconiux</taxon>
    </lineage>
</organism>
<keyword evidence="4 10" id="KW-0560">Oxidoreductase</keyword>
<evidence type="ECO:0000256" key="4">
    <source>
        <dbReference type="ARBA" id="ARBA00023002"/>
    </source>
</evidence>
<dbReference type="Pfam" id="PF01232">
    <property type="entry name" value="Mannitol_dh"/>
    <property type="match status" value="1"/>
</dbReference>
<proteinExistence type="inferred from homology"/>
<dbReference type="RefSeq" id="WP_368497472.1">
    <property type="nucleotide sequence ID" value="NZ_CP162511.1"/>
</dbReference>
<dbReference type="PRINTS" id="PR00084">
    <property type="entry name" value="MTLDHDRGNASE"/>
</dbReference>
<dbReference type="InterPro" id="IPR013118">
    <property type="entry name" value="Mannitol_DH_C"/>
</dbReference>
<accession>A0AB39BF55</accession>
<dbReference type="GO" id="GO:0008926">
    <property type="term" value="F:mannitol-1-phosphate 5-dehydrogenase activity"/>
    <property type="evidence" value="ECO:0007669"/>
    <property type="project" value="UniProtKB-EC"/>
</dbReference>
<evidence type="ECO:0000256" key="3">
    <source>
        <dbReference type="ARBA" id="ARBA00016219"/>
    </source>
</evidence>
<dbReference type="EC" id="1.1.1.17" evidence="2"/>
<evidence type="ECO:0000256" key="6">
    <source>
        <dbReference type="ARBA" id="ARBA00048615"/>
    </source>
</evidence>
<dbReference type="SUPFAM" id="SSF51735">
    <property type="entry name" value="NAD(P)-binding Rossmann-fold domains"/>
    <property type="match status" value="1"/>
</dbReference>
<sequence length="509" mass="54237">MTALPGTIAAPDRGRLPVAQPLYSRDDVTAGIVHFGFGAFHRAHQAAYLDTLMNDGLALDWGIVGVNVLAHDERMHEVMTTQRCRYTQVLKHADGRLEARTIGSVVEHLHAPADPVAVLERLADPGIRIVSLTITEGGYETDPATGEFAPVSEGVLADLAAVGGGAPGTEVGADPIVPRSVFGFIVAGLRMRRSRGIPPFTVLSCDNVQGNGSIARAALLAFAKTVDPELAEWMAAEVAFPSTMVDRITPITTDGDRELVREVFGVDDAWPVMAEPFAQWVIEDDFPLGRPPLERAGAQFVDDVAPYETMKLRLLNASHQALAHPSSLLGHELVDEAMADPDVVALLRAWFGEALAVLPEVPGIDLAVYCDTLIERYSNPWVRDTVERLAMDAENRLSAFVLPVVRDRLALGLPVDVAALVLAAHFERAAGSDDERREGGGGRSGGARRADGGPAAGAEAVRATHFLGDLAADPRVGGLVAAYGAAIRAYGVRAVVRDVSSGRRLSRSE</sequence>
<dbReference type="PANTHER" id="PTHR43362:SF1">
    <property type="entry name" value="MANNITOL DEHYDROGENASE 2-RELATED"/>
    <property type="match status" value="1"/>
</dbReference>
<dbReference type="AlphaFoldDB" id="A0AB39BF55"/>
<comment type="catalytic activity">
    <reaction evidence="6">
        <text>D-mannitol 1-phosphate + NAD(+) = beta-D-fructose 6-phosphate + NADH + H(+)</text>
        <dbReference type="Rhea" id="RHEA:19661"/>
        <dbReference type="ChEBI" id="CHEBI:15378"/>
        <dbReference type="ChEBI" id="CHEBI:57540"/>
        <dbReference type="ChEBI" id="CHEBI:57634"/>
        <dbReference type="ChEBI" id="CHEBI:57945"/>
        <dbReference type="ChEBI" id="CHEBI:61381"/>
        <dbReference type="EC" id="1.1.1.17"/>
    </reaction>
</comment>
<dbReference type="EMBL" id="CP162511">
    <property type="protein sequence ID" value="XDI05089.1"/>
    <property type="molecule type" value="Genomic_DNA"/>
</dbReference>
<dbReference type="Gene3D" id="1.10.1040.10">
    <property type="entry name" value="N-(1-d-carboxylethyl)-l-norvaline Dehydrogenase, domain 2"/>
    <property type="match status" value="1"/>
</dbReference>
<comment type="similarity">
    <text evidence="1">Belongs to the mannitol dehydrogenase family.</text>
</comment>
<dbReference type="InterPro" id="IPR013131">
    <property type="entry name" value="Mannitol_DH_N"/>
</dbReference>
<evidence type="ECO:0000259" key="9">
    <source>
        <dbReference type="Pfam" id="PF08125"/>
    </source>
</evidence>
<dbReference type="InterPro" id="IPR013328">
    <property type="entry name" value="6PGD_dom2"/>
</dbReference>
<dbReference type="InterPro" id="IPR050988">
    <property type="entry name" value="Mannitol_DH/Oxidoreductase"/>
</dbReference>
<evidence type="ECO:0000256" key="1">
    <source>
        <dbReference type="ARBA" id="ARBA00006541"/>
    </source>
</evidence>
<dbReference type="InterPro" id="IPR023027">
    <property type="entry name" value="Mannitol_DH_CS"/>
</dbReference>